<dbReference type="Gene3D" id="3.40.50.720">
    <property type="entry name" value="NAD(P)-binding Rossmann-like Domain"/>
    <property type="match status" value="1"/>
</dbReference>
<dbReference type="EMBL" id="BJTG01000009">
    <property type="protein sequence ID" value="GEJ58975.1"/>
    <property type="molecule type" value="Genomic_DNA"/>
</dbReference>
<evidence type="ECO:0000256" key="2">
    <source>
        <dbReference type="ARBA" id="ARBA00023002"/>
    </source>
</evidence>
<comment type="similarity">
    <text evidence="1 3">Belongs to the short-chain dehydrogenases/reductases (SDR) family.</text>
</comment>
<dbReference type="PANTHER" id="PTHR44196:SF1">
    <property type="entry name" value="DEHYDROGENASE_REDUCTASE SDR FAMILY MEMBER 7B"/>
    <property type="match status" value="1"/>
</dbReference>
<keyword evidence="2" id="KW-0560">Oxidoreductase</keyword>
<dbReference type="Proteomes" id="UP000503640">
    <property type="component" value="Unassembled WGS sequence"/>
</dbReference>
<dbReference type="PRINTS" id="PR00080">
    <property type="entry name" value="SDRFAMILY"/>
</dbReference>
<dbReference type="PRINTS" id="PR00081">
    <property type="entry name" value="GDHRDH"/>
</dbReference>
<name>A0A7I9VRD3_9BACT</name>
<accession>A0A7I9VRD3</accession>
<protein>
    <submittedName>
        <fullName evidence="5">Short-chain dehydrogenase</fullName>
    </submittedName>
</protein>
<dbReference type="PANTHER" id="PTHR44196">
    <property type="entry name" value="DEHYDROGENASE/REDUCTASE SDR FAMILY MEMBER 7B"/>
    <property type="match status" value="1"/>
</dbReference>
<dbReference type="InterPro" id="IPR036291">
    <property type="entry name" value="NAD(P)-bd_dom_sf"/>
</dbReference>
<dbReference type="Pfam" id="PF00106">
    <property type="entry name" value="adh_short"/>
    <property type="match status" value="1"/>
</dbReference>
<dbReference type="SUPFAM" id="SSF51735">
    <property type="entry name" value="NAD(P)-binding Rossmann-fold domains"/>
    <property type="match status" value="1"/>
</dbReference>
<dbReference type="InterPro" id="IPR002347">
    <property type="entry name" value="SDR_fam"/>
</dbReference>
<evidence type="ECO:0000259" key="4">
    <source>
        <dbReference type="SMART" id="SM00822"/>
    </source>
</evidence>
<dbReference type="InterPro" id="IPR057326">
    <property type="entry name" value="KR_dom"/>
</dbReference>
<sequence>MAAFQPKSVFITGASSGLGRGLALHYARAGATVHAAARRQEALAGLADEVARASLPGLIVPVALDVTDAEAQARAIAAAEEAAGGALDLVVANAGVGEPTPATRMDWRRVKRVLDVNVSAACVTVAAALPAMVARGEGTVVAVASLAALRGLPGSAAYCASKAALHTFMEGVRVDLRGSGVRALTLYPGFVKTEMTAKNRFPMPFLMELDDAVEVMAAGIARGEPALFFPRGLAAAVRALGALPRALYEPLAGLGRRR</sequence>
<evidence type="ECO:0000313" key="5">
    <source>
        <dbReference type="EMBL" id="GEJ58975.1"/>
    </source>
</evidence>
<dbReference type="GO" id="GO:0016491">
    <property type="term" value="F:oxidoreductase activity"/>
    <property type="evidence" value="ECO:0007669"/>
    <property type="project" value="UniProtKB-KW"/>
</dbReference>
<gene>
    <name evidence="5" type="ORF">AMYX_37160</name>
</gene>
<dbReference type="GO" id="GO:0016020">
    <property type="term" value="C:membrane"/>
    <property type="evidence" value="ECO:0007669"/>
    <property type="project" value="TreeGrafter"/>
</dbReference>
<proteinExistence type="inferred from homology"/>
<evidence type="ECO:0000256" key="1">
    <source>
        <dbReference type="ARBA" id="ARBA00006484"/>
    </source>
</evidence>
<dbReference type="RefSeq" id="WP_176068005.1">
    <property type="nucleotide sequence ID" value="NZ_BJTG01000009.1"/>
</dbReference>
<feature type="domain" description="Ketoreductase" evidence="4">
    <location>
        <begin position="7"/>
        <end position="194"/>
    </location>
</feature>
<organism evidence="5 6">
    <name type="scientific">Anaeromyxobacter diazotrophicus</name>
    <dbReference type="NCBI Taxonomy" id="2590199"/>
    <lineage>
        <taxon>Bacteria</taxon>
        <taxon>Pseudomonadati</taxon>
        <taxon>Myxococcota</taxon>
        <taxon>Myxococcia</taxon>
        <taxon>Myxococcales</taxon>
        <taxon>Cystobacterineae</taxon>
        <taxon>Anaeromyxobacteraceae</taxon>
        <taxon>Anaeromyxobacter</taxon>
    </lineage>
</organism>
<dbReference type="InterPro" id="IPR020904">
    <property type="entry name" value="Sc_DH/Rdtase_CS"/>
</dbReference>
<comment type="caution">
    <text evidence="5">The sequence shown here is derived from an EMBL/GenBank/DDBJ whole genome shotgun (WGS) entry which is preliminary data.</text>
</comment>
<evidence type="ECO:0000313" key="6">
    <source>
        <dbReference type="Proteomes" id="UP000503640"/>
    </source>
</evidence>
<keyword evidence="6" id="KW-1185">Reference proteome</keyword>
<dbReference type="AlphaFoldDB" id="A0A7I9VRD3"/>
<evidence type="ECO:0000256" key="3">
    <source>
        <dbReference type="RuleBase" id="RU000363"/>
    </source>
</evidence>
<dbReference type="PROSITE" id="PS00061">
    <property type="entry name" value="ADH_SHORT"/>
    <property type="match status" value="1"/>
</dbReference>
<dbReference type="SMART" id="SM00822">
    <property type="entry name" value="PKS_KR"/>
    <property type="match status" value="1"/>
</dbReference>
<reference evidence="6" key="1">
    <citation type="journal article" date="2020" name="Appl. Environ. Microbiol.">
        <title>Diazotrophic Anaeromyxobacter Isolates from Soils.</title>
        <authorList>
            <person name="Masuda Y."/>
            <person name="Yamanaka H."/>
            <person name="Xu Z.X."/>
            <person name="Shiratori Y."/>
            <person name="Aono T."/>
            <person name="Amachi S."/>
            <person name="Senoo K."/>
            <person name="Itoh H."/>
        </authorList>
    </citation>
    <scope>NUCLEOTIDE SEQUENCE [LARGE SCALE GENOMIC DNA]</scope>
    <source>
        <strain evidence="6">R267</strain>
    </source>
</reference>